<evidence type="ECO:0000256" key="1">
    <source>
        <dbReference type="ARBA" id="ARBA00004418"/>
    </source>
</evidence>
<keyword evidence="7" id="KW-1185">Reference proteome</keyword>
<dbReference type="Gene3D" id="3.40.190.10">
    <property type="entry name" value="Periplasmic binding protein-like II"/>
    <property type="match status" value="1"/>
</dbReference>
<comment type="subcellular location">
    <subcellularLocation>
        <location evidence="1">Periplasm</location>
    </subcellularLocation>
</comment>
<sequence length="558" mass="61102">MTDRREAESSGGGAVSRRALLLGASVLGLAPWGSQLQAQPAPKPKGPPSAPKGQAVIGYSQEITVLHPLMPANEVDQGVWWNLFSPLWALDQAGKFVPVLAKDVPTVANGGISADGLVWKVTLREGVKWHDGRDFSAEDVRFTFDLIRNPQFRTRSRAGFSLLEDVKTEGSTISWRMKEPFAPFLSFLAWTFIVPRHLLDGAADPNATPFHANPIGTGPFKFVERRTGSHVLLAANTAYFGEGPYLERLVFRYVPDLNAMYTQFRTGELDYIGLQGIPPNHYAEASTLKNVAVHLCPRASVENLTLNLAHPALKEKAVRQALYLGMDKKAIVEALYYGLPLPASSFMPPQSWAFNDALPRHVHDPAKARAILDAAGWKPGPDGVRVKDGVRLAFTNSTTTGNPTREQAQQLLVQDWAKIGAEMTIKNMPAAVLWAKFWAESQFDSLMTNTTYTVASDPDVMHRFGGKSIPLKAGTGSNVSQYENPKVDGLLAKGIAVTDMAQRAEIYREAQALILDDLPMLPIFQSVQVEGTKVGLIGFANNVNVLSNTWNAGSWYWA</sequence>
<dbReference type="Gene3D" id="3.90.76.10">
    <property type="entry name" value="Dipeptide-binding Protein, Domain 1"/>
    <property type="match status" value="1"/>
</dbReference>
<name>A0A2S4LRU1_9HYPH</name>
<protein>
    <submittedName>
        <fullName evidence="6">Peptide/nickel transport system substrate-binding protein</fullName>
    </submittedName>
</protein>
<dbReference type="InterPro" id="IPR030678">
    <property type="entry name" value="Peptide/Ni-bd"/>
</dbReference>
<dbReference type="AlphaFoldDB" id="A0A2S4LRU1"/>
<comment type="caution">
    <text evidence="6">The sequence shown here is derived from an EMBL/GenBank/DDBJ whole genome shotgun (WGS) entry which is preliminary data.</text>
</comment>
<feature type="region of interest" description="Disordered" evidence="4">
    <location>
        <begin position="35"/>
        <end position="54"/>
    </location>
</feature>
<proteinExistence type="inferred from homology"/>
<dbReference type="PIRSF" id="PIRSF002741">
    <property type="entry name" value="MppA"/>
    <property type="match status" value="1"/>
</dbReference>
<keyword evidence="3" id="KW-0732">Signal</keyword>
<dbReference type="CDD" id="cd08513">
    <property type="entry name" value="PBP2_thermophilic_Hb8_like"/>
    <property type="match status" value="1"/>
</dbReference>
<evidence type="ECO:0000259" key="5">
    <source>
        <dbReference type="Pfam" id="PF00496"/>
    </source>
</evidence>
<accession>A0A2S4LRU1</accession>
<dbReference type="PANTHER" id="PTHR30290:SF38">
    <property type="entry name" value="D,D-DIPEPTIDE-BINDING PERIPLASMIC PROTEIN DDPA-RELATED"/>
    <property type="match status" value="1"/>
</dbReference>
<gene>
    <name evidence="6" type="ORF">CYD53_1413</name>
</gene>
<dbReference type="GO" id="GO:0043190">
    <property type="term" value="C:ATP-binding cassette (ABC) transporter complex"/>
    <property type="evidence" value="ECO:0007669"/>
    <property type="project" value="InterPro"/>
</dbReference>
<dbReference type="GO" id="GO:0030288">
    <property type="term" value="C:outer membrane-bounded periplasmic space"/>
    <property type="evidence" value="ECO:0007669"/>
    <property type="project" value="UniProtKB-ARBA"/>
</dbReference>
<feature type="domain" description="Solute-binding protein family 5" evidence="5">
    <location>
        <begin position="96"/>
        <end position="467"/>
    </location>
</feature>
<dbReference type="RefSeq" id="WP_103721643.1">
    <property type="nucleotide sequence ID" value="NZ_PQFZ01000041.1"/>
</dbReference>
<evidence type="ECO:0000256" key="3">
    <source>
        <dbReference type="ARBA" id="ARBA00022729"/>
    </source>
</evidence>
<dbReference type="OrthoDB" id="9803988at2"/>
<dbReference type="InterPro" id="IPR039424">
    <property type="entry name" value="SBP_5"/>
</dbReference>
<evidence type="ECO:0000313" key="7">
    <source>
        <dbReference type="Proteomes" id="UP000236919"/>
    </source>
</evidence>
<dbReference type="PROSITE" id="PS01040">
    <property type="entry name" value="SBP_BACTERIAL_5"/>
    <property type="match status" value="1"/>
</dbReference>
<feature type="compositionally biased region" description="Pro residues" evidence="4">
    <location>
        <begin position="41"/>
        <end position="50"/>
    </location>
</feature>
<evidence type="ECO:0000256" key="2">
    <source>
        <dbReference type="ARBA" id="ARBA00005695"/>
    </source>
</evidence>
<dbReference type="EMBL" id="PQFZ01000041">
    <property type="protein sequence ID" value="POR45144.1"/>
    <property type="molecule type" value="Genomic_DNA"/>
</dbReference>
<dbReference type="GO" id="GO:0015833">
    <property type="term" value="P:peptide transport"/>
    <property type="evidence" value="ECO:0007669"/>
    <property type="project" value="TreeGrafter"/>
</dbReference>
<dbReference type="GO" id="GO:1904680">
    <property type="term" value="F:peptide transmembrane transporter activity"/>
    <property type="evidence" value="ECO:0007669"/>
    <property type="project" value="TreeGrafter"/>
</dbReference>
<dbReference type="Gene3D" id="3.10.105.10">
    <property type="entry name" value="Dipeptide-binding Protein, Domain 3"/>
    <property type="match status" value="1"/>
</dbReference>
<dbReference type="InterPro" id="IPR000914">
    <property type="entry name" value="SBP_5_dom"/>
</dbReference>
<dbReference type="SUPFAM" id="SSF53850">
    <property type="entry name" value="Periplasmic binding protein-like II"/>
    <property type="match status" value="1"/>
</dbReference>
<dbReference type="InterPro" id="IPR023765">
    <property type="entry name" value="SBP_5_CS"/>
</dbReference>
<dbReference type="PANTHER" id="PTHR30290">
    <property type="entry name" value="PERIPLASMIC BINDING COMPONENT OF ABC TRANSPORTER"/>
    <property type="match status" value="1"/>
</dbReference>
<comment type="similarity">
    <text evidence="2">Belongs to the bacterial solute-binding protein 5 family.</text>
</comment>
<reference evidence="6 7" key="1">
    <citation type="submission" date="2018-01" db="EMBL/GenBank/DDBJ databases">
        <title>Genomic Encyclopedia of Type Strains, Phase III (KMG-III): the genomes of soil and plant-associated and newly described type strains.</title>
        <authorList>
            <person name="Whitman W."/>
        </authorList>
    </citation>
    <scope>NUCLEOTIDE SEQUENCE [LARGE SCALE GENOMIC DNA]</scope>
    <source>
        <strain evidence="6 7">1131</strain>
    </source>
</reference>
<evidence type="ECO:0000256" key="4">
    <source>
        <dbReference type="SAM" id="MobiDB-lite"/>
    </source>
</evidence>
<organism evidence="6 7">
    <name type="scientific">Bosea psychrotolerans</name>
    <dbReference type="NCBI Taxonomy" id="1871628"/>
    <lineage>
        <taxon>Bacteria</taxon>
        <taxon>Pseudomonadati</taxon>
        <taxon>Pseudomonadota</taxon>
        <taxon>Alphaproteobacteria</taxon>
        <taxon>Hyphomicrobiales</taxon>
        <taxon>Boseaceae</taxon>
        <taxon>Bosea</taxon>
    </lineage>
</organism>
<dbReference type="Proteomes" id="UP000236919">
    <property type="component" value="Unassembled WGS sequence"/>
</dbReference>
<dbReference type="Pfam" id="PF00496">
    <property type="entry name" value="SBP_bac_5"/>
    <property type="match status" value="1"/>
</dbReference>
<evidence type="ECO:0000313" key="6">
    <source>
        <dbReference type="EMBL" id="POR45144.1"/>
    </source>
</evidence>